<reference evidence="4" key="1">
    <citation type="submission" date="2018-05" db="EMBL/GenBank/DDBJ databases">
        <authorList>
            <person name="Li X."/>
        </authorList>
    </citation>
    <scope>NUCLEOTIDE SEQUENCE [LARGE SCALE GENOMIC DNA]</scope>
    <source>
        <strain evidence="4">LX32</strain>
    </source>
</reference>
<dbReference type="OrthoDB" id="1188001at2"/>
<dbReference type="Gene3D" id="3.90.190.10">
    <property type="entry name" value="Protein tyrosine phosphatase superfamily"/>
    <property type="match status" value="1"/>
</dbReference>
<dbReference type="Proteomes" id="UP000249254">
    <property type="component" value="Unassembled WGS sequence"/>
</dbReference>
<dbReference type="InterPro" id="IPR029021">
    <property type="entry name" value="Prot-tyrosine_phosphatase-like"/>
</dbReference>
<dbReference type="GO" id="GO:0004721">
    <property type="term" value="F:phosphoprotein phosphatase activity"/>
    <property type="evidence" value="ECO:0007669"/>
    <property type="project" value="InterPro"/>
</dbReference>
<dbReference type="AlphaFoldDB" id="A0A328AIQ0"/>
<dbReference type="PROSITE" id="PS50056">
    <property type="entry name" value="TYR_PHOSPHATASE_2"/>
    <property type="match status" value="1"/>
</dbReference>
<name>A0A328AIQ0_9CAUL</name>
<gene>
    <name evidence="3" type="ORF">DJ017_05125</name>
</gene>
<dbReference type="InterPro" id="IPR026893">
    <property type="entry name" value="Tyr/Ser_Pase_IphP-type"/>
</dbReference>
<protein>
    <submittedName>
        <fullName evidence="3">Protein-tyrosine-phosphatase</fullName>
    </submittedName>
</protein>
<evidence type="ECO:0000259" key="2">
    <source>
        <dbReference type="PROSITE" id="PS50056"/>
    </source>
</evidence>
<keyword evidence="4" id="KW-1185">Reference proteome</keyword>
<dbReference type="SUPFAM" id="SSF52799">
    <property type="entry name" value="(Phosphotyrosine protein) phosphatases II"/>
    <property type="match status" value="1"/>
</dbReference>
<dbReference type="PROSITE" id="PS00383">
    <property type="entry name" value="TYR_PHOSPHATASE_1"/>
    <property type="match status" value="1"/>
</dbReference>
<comment type="caution">
    <text evidence="3">The sequence shown here is derived from an EMBL/GenBank/DDBJ whole genome shotgun (WGS) entry which is preliminary data.</text>
</comment>
<evidence type="ECO:0000313" key="3">
    <source>
        <dbReference type="EMBL" id="RAK53946.1"/>
    </source>
</evidence>
<evidence type="ECO:0000256" key="1">
    <source>
        <dbReference type="ARBA" id="ARBA00009580"/>
    </source>
</evidence>
<accession>A0A328AIQ0</accession>
<dbReference type="EMBL" id="QFYQ01000001">
    <property type="protein sequence ID" value="RAK53946.1"/>
    <property type="molecule type" value="Genomic_DNA"/>
</dbReference>
<dbReference type="PANTHER" id="PTHR31126:SF1">
    <property type="entry name" value="TYROSINE SPECIFIC PROTEIN PHOSPHATASES DOMAIN-CONTAINING PROTEIN"/>
    <property type="match status" value="1"/>
</dbReference>
<dbReference type="Pfam" id="PF13350">
    <property type="entry name" value="Y_phosphatase3"/>
    <property type="match status" value="1"/>
</dbReference>
<sequence>MTRRIPFEGIENFRDFGGYDTACGRGLRRGLLYRSGHHGAATDADLQKLTELGLSVVVDLRRPNERERFPHRAWPTGPEPVVITSDAEQEHSQEWLDFIQESDLSAASFRDYMTNYYRTAPLDPRYVDLYRRYFEALASTDGAILVHCAAGKDRTGVICALTHHIAGVADEDIRADYLATNDPVRAAARADMIKGFIHETTGRMPEDGVIRYIVGVEPEFLDEAFAAIRRAHGSLDGYLEEAIGLTADQREQIRGRLLG</sequence>
<comment type="similarity">
    <text evidence="1">Belongs to the protein-tyrosine phosphatase family.</text>
</comment>
<dbReference type="RefSeq" id="WP_111527697.1">
    <property type="nucleotide sequence ID" value="NZ_JBHRSG010000002.1"/>
</dbReference>
<proteinExistence type="inferred from homology"/>
<evidence type="ECO:0000313" key="4">
    <source>
        <dbReference type="Proteomes" id="UP000249254"/>
    </source>
</evidence>
<dbReference type="PANTHER" id="PTHR31126">
    <property type="entry name" value="TYROSINE-PROTEIN PHOSPHATASE"/>
    <property type="match status" value="1"/>
</dbReference>
<dbReference type="InterPro" id="IPR016130">
    <property type="entry name" value="Tyr_Pase_AS"/>
</dbReference>
<organism evidence="3 4">
    <name type="scientific">Phenylobacterium soli</name>
    <dbReference type="NCBI Taxonomy" id="2170551"/>
    <lineage>
        <taxon>Bacteria</taxon>
        <taxon>Pseudomonadati</taxon>
        <taxon>Pseudomonadota</taxon>
        <taxon>Alphaproteobacteria</taxon>
        <taxon>Caulobacterales</taxon>
        <taxon>Caulobacteraceae</taxon>
        <taxon>Phenylobacterium</taxon>
    </lineage>
</organism>
<feature type="domain" description="Tyrosine specific protein phosphatases" evidence="2">
    <location>
        <begin position="124"/>
        <end position="161"/>
    </location>
</feature>
<dbReference type="InterPro" id="IPR000387">
    <property type="entry name" value="Tyr_Pase_dom"/>
</dbReference>